<evidence type="ECO:0000256" key="9">
    <source>
        <dbReference type="ARBA" id="ARBA00023136"/>
    </source>
</evidence>
<evidence type="ECO:0000256" key="10">
    <source>
        <dbReference type="ARBA" id="ARBA00023170"/>
    </source>
</evidence>
<evidence type="ECO:0000256" key="3">
    <source>
        <dbReference type="ARBA" id="ARBA00022475"/>
    </source>
</evidence>
<dbReference type="Pfam" id="PF13855">
    <property type="entry name" value="LRR_8"/>
    <property type="match status" value="4"/>
</dbReference>
<gene>
    <name evidence="15" type="ORF">COLO4_17410</name>
</gene>
<evidence type="ECO:0000313" key="16">
    <source>
        <dbReference type="Proteomes" id="UP000187203"/>
    </source>
</evidence>
<dbReference type="InterPro" id="IPR001611">
    <property type="entry name" value="Leu-rich_rpt"/>
</dbReference>
<dbReference type="InterPro" id="IPR032675">
    <property type="entry name" value="LRR_dom_sf"/>
</dbReference>
<dbReference type="Pfam" id="PF00560">
    <property type="entry name" value="LRR_1"/>
    <property type="match status" value="4"/>
</dbReference>
<feature type="signal peptide" evidence="13">
    <location>
        <begin position="1"/>
        <end position="26"/>
    </location>
</feature>
<dbReference type="InterPro" id="IPR003591">
    <property type="entry name" value="Leu-rich_rpt_typical-subtyp"/>
</dbReference>
<dbReference type="Proteomes" id="UP000187203">
    <property type="component" value="Unassembled WGS sequence"/>
</dbReference>
<dbReference type="EMBL" id="AWUE01016338">
    <property type="protein sequence ID" value="OMO92682.1"/>
    <property type="molecule type" value="Genomic_DNA"/>
</dbReference>
<evidence type="ECO:0000256" key="5">
    <source>
        <dbReference type="ARBA" id="ARBA00022692"/>
    </source>
</evidence>
<evidence type="ECO:0000256" key="2">
    <source>
        <dbReference type="ARBA" id="ARBA00009592"/>
    </source>
</evidence>
<evidence type="ECO:0000256" key="12">
    <source>
        <dbReference type="SAM" id="Phobius"/>
    </source>
</evidence>
<dbReference type="Gene3D" id="3.80.10.10">
    <property type="entry name" value="Ribonuclease Inhibitor"/>
    <property type="match status" value="5"/>
</dbReference>
<accession>A0A1R3JCX0</accession>
<organism evidence="15 16">
    <name type="scientific">Corchorus olitorius</name>
    <dbReference type="NCBI Taxonomy" id="93759"/>
    <lineage>
        <taxon>Eukaryota</taxon>
        <taxon>Viridiplantae</taxon>
        <taxon>Streptophyta</taxon>
        <taxon>Embryophyta</taxon>
        <taxon>Tracheophyta</taxon>
        <taxon>Spermatophyta</taxon>
        <taxon>Magnoliopsida</taxon>
        <taxon>eudicotyledons</taxon>
        <taxon>Gunneridae</taxon>
        <taxon>Pentapetalae</taxon>
        <taxon>rosids</taxon>
        <taxon>malvids</taxon>
        <taxon>Malvales</taxon>
        <taxon>Malvaceae</taxon>
        <taxon>Grewioideae</taxon>
        <taxon>Apeibeae</taxon>
        <taxon>Corchorus</taxon>
    </lineage>
</organism>
<evidence type="ECO:0000256" key="8">
    <source>
        <dbReference type="ARBA" id="ARBA00022989"/>
    </source>
</evidence>
<feature type="transmembrane region" description="Helical" evidence="12">
    <location>
        <begin position="1121"/>
        <end position="1145"/>
    </location>
</feature>
<reference evidence="16" key="1">
    <citation type="submission" date="2013-09" db="EMBL/GenBank/DDBJ databases">
        <title>Corchorus olitorius genome sequencing.</title>
        <authorList>
            <person name="Alam M."/>
            <person name="Haque M.S."/>
            <person name="Islam M.S."/>
            <person name="Emdad E.M."/>
            <person name="Islam M.M."/>
            <person name="Ahmed B."/>
            <person name="Halim A."/>
            <person name="Hossen Q.M.M."/>
            <person name="Hossain M.Z."/>
            <person name="Ahmed R."/>
            <person name="Khan M.M."/>
            <person name="Islam R."/>
            <person name="Rashid M.M."/>
            <person name="Khan S.A."/>
            <person name="Rahman M.S."/>
            <person name="Alam M."/>
            <person name="Yahiya A.S."/>
            <person name="Khan M.S."/>
            <person name="Azam M.S."/>
            <person name="Haque T."/>
            <person name="Lashkar M.Z.H."/>
            <person name="Akhand A.I."/>
            <person name="Morshed G."/>
            <person name="Roy S."/>
            <person name="Uddin K.S."/>
            <person name="Rabeya T."/>
            <person name="Hossain A.S."/>
            <person name="Chowdhury A."/>
            <person name="Snigdha A.R."/>
            <person name="Mortoza M.S."/>
            <person name="Matin S.A."/>
            <person name="Hoque S.M.E."/>
            <person name="Islam M.K."/>
            <person name="Roy D.K."/>
            <person name="Haider R."/>
            <person name="Moosa M.M."/>
            <person name="Elias S.M."/>
            <person name="Hasan A.M."/>
            <person name="Jahan S."/>
            <person name="Shafiuddin M."/>
            <person name="Mahmood N."/>
            <person name="Shommy N.S."/>
        </authorList>
    </citation>
    <scope>NUCLEOTIDE SEQUENCE [LARGE SCALE GENOMIC DNA]</scope>
    <source>
        <strain evidence="16">cv. O-4</strain>
    </source>
</reference>
<proteinExistence type="inferred from homology"/>
<dbReference type="PANTHER" id="PTHR48061">
    <property type="entry name" value="LEUCINE-RICH REPEAT RECEPTOR PROTEIN KINASE EMS1-LIKE-RELATED"/>
    <property type="match status" value="1"/>
</dbReference>
<evidence type="ECO:0000256" key="11">
    <source>
        <dbReference type="ARBA" id="ARBA00023180"/>
    </source>
</evidence>
<dbReference type="InterPro" id="IPR055414">
    <property type="entry name" value="LRR_R13L4/SHOC2-like"/>
</dbReference>
<dbReference type="InterPro" id="IPR046956">
    <property type="entry name" value="RLP23-like"/>
</dbReference>
<dbReference type="FunFam" id="3.80.10.10:FF:000213">
    <property type="entry name" value="Tyrosine-sulfated glycopeptide receptor 1"/>
    <property type="match status" value="1"/>
</dbReference>
<keyword evidence="8 12" id="KW-1133">Transmembrane helix</keyword>
<sequence>MMEKCSWLFKLLCFLILILLSQTIISSSVSFSSSRHLCPLDQNLALLQFKNVFSLNKCSYHDSFIGNLPGTKPRKIVSWKEGSDCCLWDGVSCDNVTGNVIGLDLKDCNLHGTIDSNNTLFLLSHLRRLELSENRFCLSQFPSTISQLPSLTHLNLSYSDLSGFVPKQISHLSKLVSIDLSSNNYLYFESSVMKRLVQNITELKELILSGVSMPDVAPHSLVNISSCLTSLDLGFCYLGGYHGGEFPVNIFKLPNIQFLDLSGNPMMVNFPKSNWTSPLRDLQVIGTRFAVHLPKCIGGLKSLEHLSVDGRGEIPNSIGNLVSLKAFTLMGVFSGSIPASIGNLSQLKELNFSWNNFQGELPSSLAKLENLISLDLQSNNFTGEIPNAFTNLTKLSIISLQSNKFNGQLPSSLFNLTQLVQVDFADNQIIGHIPISDISSHGGLVSLDLSHNSLKGSVPSWLFALPLLNSLQLSHNQLDGFVDDFQVNSSQLVDVDLSHNKLQGQIPMSLFQLEHLSRLSLRSNKFDGQLPSSLFNLTKPLLAHFADNHAGLVSLDISHNSLKGSVPSWLFGRPLLHNLNLSHNQLDGYIEEFQVNSSHLAHVDISNNKLQGQIPRSLFQLEHLSRLSLSSNNMTGFLDQKMISSLKNLHSLDLSGNTLSFSLPPSSNEKFSFPMLSVLRLSSCNIEEIPIFLRGLKFVDVDLSNNKIQGSIPEWIWGVGESMRSLNLSHNSLTSFGRIPWNWSGELFLLDLRSNLIQGPLPTALLLGLYDVFLANNKLTGEIPPSICNGSFGIVALSNNNLNGSIPECLGDVSSDVLDLRMNNFHGVIPASMFANCGLRTLGLNGNQLEGPLPHSLVNCKGLEVLDVGNNRITGEFPHWLGSLPKLQVLVLRSNKFQGLILNSKTKFPFPMLRIMDASDNGFTGPLPVSLFKNLKAMMDVGRFESKLEYMGEMNGYYQDSLMVTMKGLNLTLVKILTIFTTIDLSNNNFTGKIPTNIGKLKSLKGLNLSHNSLVGHIPSSMGSLTNIEWLDLSSNQLSGKIPDKLLDLTFLEVFNLSYNKLEGQIPFGRQFNTFSNDSYVGNLGLCGFPLSKKCNRSETGQSTLPSFGPKRNVSGLEFEFGWKVVLLGYGCGFIFGLIIGYMVFTTGKPQWVVRLVEGNQPRKQRRSKQGGGRLHRRRN</sequence>
<keyword evidence="10" id="KW-0675">Receptor</keyword>
<keyword evidence="9 12" id="KW-0472">Membrane</keyword>
<evidence type="ECO:0000259" key="14">
    <source>
        <dbReference type="Pfam" id="PF23598"/>
    </source>
</evidence>
<dbReference type="PROSITE" id="PS51450">
    <property type="entry name" value="LRR"/>
    <property type="match status" value="1"/>
</dbReference>
<evidence type="ECO:0000256" key="7">
    <source>
        <dbReference type="ARBA" id="ARBA00022737"/>
    </source>
</evidence>
<dbReference type="GO" id="GO:0005886">
    <property type="term" value="C:plasma membrane"/>
    <property type="evidence" value="ECO:0007669"/>
    <property type="project" value="UniProtKB-SubCell"/>
</dbReference>
<dbReference type="Pfam" id="PF23598">
    <property type="entry name" value="LRR_14"/>
    <property type="match status" value="1"/>
</dbReference>
<dbReference type="PANTHER" id="PTHR48061:SF46">
    <property type="entry name" value="LEUCINE-RICH REPEAT-CONTAINING N-TERMINAL PLANT-TYPE DOMAIN-CONTAINING PROTEIN"/>
    <property type="match status" value="1"/>
</dbReference>
<feature type="domain" description="Disease resistance R13L4/SHOC-2-like LRR" evidence="14">
    <location>
        <begin position="253"/>
        <end position="377"/>
    </location>
</feature>
<dbReference type="SUPFAM" id="SSF52058">
    <property type="entry name" value="L domain-like"/>
    <property type="match status" value="2"/>
</dbReference>
<keyword evidence="4" id="KW-0433">Leucine-rich repeat</keyword>
<keyword evidence="3" id="KW-1003">Cell membrane</keyword>
<keyword evidence="6 13" id="KW-0732">Signal</keyword>
<keyword evidence="11" id="KW-0325">Glycoprotein</keyword>
<keyword evidence="7" id="KW-0677">Repeat</keyword>
<keyword evidence="5 12" id="KW-0812">Transmembrane</keyword>
<dbReference type="STRING" id="93759.A0A1R3JCX0"/>
<evidence type="ECO:0000256" key="6">
    <source>
        <dbReference type="ARBA" id="ARBA00022729"/>
    </source>
</evidence>
<protein>
    <recommendedName>
        <fullName evidence="14">Disease resistance R13L4/SHOC-2-like LRR domain-containing protein</fullName>
    </recommendedName>
</protein>
<dbReference type="SUPFAM" id="SSF52047">
    <property type="entry name" value="RNI-like"/>
    <property type="match status" value="1"/>
</dbReference>
<dbReference type="OrthoDB" id="996665at2759"/>
<dbReference type="SMART" id="SM00369">
    <property type="entry name" value="LRR_TYP"/>
    <property type="match status" value="12"/>
</dbReference>
<keyword evidence="16" id="KW-1185">Reference proteome</keyword>
<evidence type="ECO:0000256" key="4">
    <source>
        <dbReference type="ARBA" id="ARBA00022614"/>
    </source>
</evidence>
<name>A0A1R3JCX0_9ROSI</name>
<comment type="caution">
    <text evidence="15">The sequence shown here is derived from an EMBL/GenBank/DDBJ whole genome shotgun (WGS) entry which is preliminary data.</text>
</comment>
<comment type="subcellular location">
    <subcellularLocation>
        <location evidence="1">Cell membrane</location>
        <topology evidence="1">Single-pass type I membrane protein</topology>
    </subcellularLocation>
</comment>
<comment type="similarity">
    <text evidence="2">Belongs to the RLP family.</text>
</comment>
<evidence type="ECO:0000256" key="1">
    <source>
        <dbReference type="ARBA" id="ARBA00004251"/>
    </source>
</evidence>
<dbReference type="AlphaFoldDB" id="A0A1R3JCX0"/>
<dbReference type="PRINTS" id="PR00019">
    <property type="entry name" value="LEURICHRPT"/>
</dbReference>
<dbReference type="FunFam" id="3.80.10.10:FF:000095">
    <property type="entry name" value="LRR receptor-like serine/threonine-protein kinase GSO1"/>
    <property type="match status" value="1"/>
</dbReference>
<evidence type="ECO:0000256" key="13">
    <source>
        <dbReference type="SAM" id="SignalP"/>
    </source>
</evidence>
<evidence type="ECO:0000313" key="15">
    <source>
        <dbReference type="EMBL" id="OMO92682.1"/>
    </source>
</evidence>
<feature type="chain" id="PRO_5012571219" description="Disease resistance R13L4/SHOC-2-like LRR domain-containing protein" evidence="13">
    <location>
        <begin position="27"/>
        <end position="1180"/>
    </location>
</feature>